<accession>G0N0U3</accession>
<protein>
    <submittedName>
        <fullName evidence="2">Uncharacterized protein</fullName>
    </submittedName>
</protein>
<feature type="region of interest" description="Disordered" evidence="1">
    <location>
        <begin position="311"/>
        <end position="339"/>
    </location>
</feature>
<dbReference type="GO" id="GO:0016589">
    <property type="term" value="C:NURF complex"/>
    <property type="evidence" value="ECO:0007669"/>
    <property type="project" value="TreeGrafter"/>
</dbReference>
<dbReference type="HOGENOM" id="CLU_059797_0_0_1"/>
<dbReference type="Proteomes" id="UP000008068">
    <property type="component" value="Unassembled WGS sequence"/>
</dbReference>
<dbReference type="InParanoid" id="G0N0U3"/>
<name>G0N0U3_CAEBE</name>
<reference evidence="3" key="1">
    <citation type="submission" date="2011-07" db="EMBL/GenBank/DDBJ databases">
        <authorList>
            <consortium name="Caenorhabditis brenneri Sequencing and Analysis Consortium"/>
            <person name="Wilson R.K."/>
        </authorList>
    </citation>
    <scope>NUCLEOTIDE SEQUENCE [LARGE SCALE GENOMIC DNA]</scope>
    <source>
        <strain evidence="3">PB2801</strain>
    </source>
</reference>
<dbReference type="PANTHER" id="PTHR21397">
    <property type="entry name" value="CHROMATIN COMPLEXES SUBUNIT BAP18-RELATED"/>
    <property type="match status" value="1"/>
</dbReference>
<evidence type="ECO:0000313" key="2">
    <source>
        <dbReference type="EMBL" id="EGT49103.1"/>
    </source>
</evidence>
<dbReference type="eggNOG" id="KOG4834">
    <property type="taxonomic scope" value="Eukaryota"/>
</dbReference>
<dbReference type="FunCoup" id="G0N0U3">
    <property type="interactions" value="1566"/>
</dbReference>
<dbReference type="OrthoDB" id="10021571at2759"/>
<dbReference type="OMA" id="STCVANR"/>
<sequence>MNSRNYDTNVPPLASNTVTIGTSANPQVRIVPQTRPVAAIPMRQPVPIRKIIHDGSGGGASTSNSSYTMVAQVKEEIDNQDYPGASTSSGPLIGPTSSNNFQQYQRGGPSGAGPSNSTVQSGALVMTNNGMNSMAMDQPAPVNLASKVAEVFLTAGHAFQKLGDLTLQLHTTTDADESKWSEKEVDNLKNALTRFAHELDQISTCVANRSTKHIKNDIKRRHMMPEEPPQHAKRMAMTAVGPAAPSGSGTYTTMNTGMLTGHAVPLGKNRVGGPPINKMMTRTVIPTTRYTVAPIQGSSTYIPNTTVVVNPSQSPSPAGMPQLQSQNMPSTSNAGQPPTRILATTTGQTVTRIVPQQMLQGGGVKSIGGTTIKRVMTPTTSGAMSIPTSGALILEQ</sequence>
<dbReference type="PANTHER" id="PTHR21397:SF2">
    <property type="entry name" value="CHROMATIN COMPLEXES SUBUNIT BAP18"/>
    <property type="match status" value="1"/>
</dbReference>
<gene>
    <name evidence="2" type="ORF">CAEBREN_07653</name>
</gene>
<dbReference type="EMBL" id="GL379825">
    <property type="protein sequence ID" value="EGT49103.1"/>
    <property type="molecule type" value="Genomic_DNA"/>
</dbReference>
<feature type="region of interest" description="Disordered" evidence="1">
    <location>
        <begin position="80"/>
        <end position="120"/>
    </location>
</feature>
<evidence type="ECO:0000256" key="1">
    <source>
        <dbReference type="SAM" id="MobiDB-lite"/>
    </source>
</evidence>
<keyword evidence="3" id="KW-1185">Reference proteome</keyword>
<dbReference type="STRING" id="135651.G0N0U3"/>
<dbReference type="AlphaFoldDB" id="G0N0U3"/>
<feature type="compositionally biased region" description="Polar residues" evidence="1">
    <location>
        <begin position="85"/>
        <end position="105"/>
    </location>
</feature>
<dbReference type="GO" id="GO:0071339">
    <property type="term" value="C:MLL1 complex"/>
    <property type="evidence" value="ECO:0007669"/>
    <property type="project" value="TreeGrafter"/>
</dbReference>
<organism evidence="3">
    <name type="scientific">Caenorhabditis brenneri</name>
    <name type="common">Nematode worm</name>
    <dbReference type="NCBI Taxonomy" id="135651"/>
    <lineage>
        <taxon>Eukaryota</taxon>
        <taxon>Metazoa</taxon>
        <taxon>Ecdysozoa</taxon>
        <taxon>Nematoda</taxon>
        <taxon>Chromadorea</taxon>
        <taxon>Rhabditida</taxon>
        <taxon>Rhabditina</taxon>
        <taxon>Rhabditomorpha</taxon>
        <taxon>Rhabditoidea</taxon>
        <taxon>Rhabditidae</taxon>
        <taxon>Peloderinae</taxon>
        <taxon>Caenorhabditis</taxon>
    </lineage>
</organism>
<proteinExistence type="predicted"/>
<evidence type="ECO:0000313" key="3">
    <source>
        <dbReference type="Proteomes" id="UP000008068"/>
    </source>
</evidence>